<evidence type="ECO:0000313" key="1">
    <source>
        <dbReference type="EMBL" id="SVB28732.1"/>
    </source>
</evidence>
<sequence length="40" mass="4550">MSADIENPALSELENEKREKRKIGFGFWVAIGWMTLVVIA</sequence>
<name>A0A382CSD5_9ZZZZ</name>
<accession>A0A382CSD5</accession>
<protein>
    <submittedName>
        <fullName evidence="1">Uncharacterized protein</fullName>
    </submittedName>
</protein>
<gene>
    <name evidence="1" type="ORF">METZ01_LOCUS181586</name>
</gene>
<reference evidence="1" key="1">
    <citation type="submission" date="2018-05" db="EMBL/GenBank/DDBJ databases">
        <authorList>
            <person name="Lanie J.A."/>
            <person name="Ng W.-L."/>
            <person name="Kazmierczak K.M."/>
            <person name="Andrzejewski T.M."/>
            <person name="Davidsen T.M."/>
            <person name="Wayne K.J."/>
            <person name="Tettelin H."/>
            <person name="Glass J.I."/>
            <person name="Rusch D."/>
            <person name="Podicherti R."/>
            <person name="Tsui H.-C.T."/>
            <person name="Winkler M.E."/>
        </authorList>
    </citation>
    <scope>NUCLEOTIDE SEQUENCE</scope>
</reference>
<dbReference type="AlphaFoldDB" id="A0A382CSD5"/>
<organism evidence="1">
    <name type="scientific">marine metagenome</name>
    <dbReference type="NCBI Taxonomy" id="408172"/>
    <lineage>
        <taxon>unclassified sequences</taxon>
        <taxon>metagenomes</taxon>
        <taxon>ecological metagenomes</taxon>
    </lineage>
</organism>
<feature type="non-terminal residue" evidence="1">
    <location>
        <position position="40"/>
    </location>
</feature>
<proteinExistence type="predicted"/>
<dbReference type="EMBL" id="UINC01035777">
    <property type="protein sequence ID" value="SVB28732.1"/>
    <property type="molecule type" value="Genomic_DNA"/>
</dbReference>